<comment type="caution">
    <text evidence="1">The sequence shown here is derived from an EMBL/GenBank/DDBJ whole genome shotgun (WGS) entry which is preliminary data.</text>
</comment>
<feature type="non-terminal residue" evidence="1">
    <location>
        <position position="1"/>
    </location>
</feature>
<gene>
    <name evidence="1" type="ORF">DHETER_LOCUS15878</name>
</gene>
<name>A0ACA9R0W2_9GLOM</name>
<accession>A0ACA9R0W2</accession>
<dbReference type="EMBL" id="CAJVPU010057294">
    <property type="protein sequence ID" value="CAG8771813.1"/>
    <property type="molecule type" value="Genomic_DNA"/>
</dbReference>
<protein>
    <submittedName>
        <fullName evidence="1">15328_t:CDS:1</fullName>
    </submittedName>
</protein>
<reference evidence="1" key="1">
    <citation type="submission" date="2021-06" db="EMBL/GenBank/DDBJ databases">
        <authorList>
            <person name="Kallberg Y."/>
            <person name="Tangrot J."/>
            <person name="Rosling A."/>
        </authorList>
    </citation>
    <scope>NUCLEOTIDE SEQUENCE</scope>
    <source>
        <strain evidence="1">IL203A</strain>
    </source>
</reference>
<organism evidence="1 2">
    <name type="scientific">Dentiscutata heterogama</name>
    <dbReference type="NCBI Taxonomy" id="1316150"/>
    <lineage>
        <taxon>Eukaryota</taxon>
        <taxon>Fungi</taxon>
        <taxon>Fungi incertae sedis</taxon>
        <taxon>Mucoromycota</taxon>
        <taxon>Glomeromycotina</taxon>
        <taxon>Glomeromycetes</taxon>
        <taxon>Diversisporales</taxon>
        <taxon>Gigasporaceae</taxon>
        <taxon>Dentiscutata</taxon>
    </lineage>
</organism>
<sequence length="87" mass="10286">YHFDYNYGNLSESTLDILKLWPTDEQISQTIKYSHQLACELAEFLNIIQPIDNFLETNSLRIFISIHEEEVLANSNNQIEHEKLIFK</sequence>
<evidence type="ECO:0000313" key="1">
    <source>
        <dbReference type="EMBL" id="CAG8771813.1"/>
    </source>
</evidence>
<evidence type="ECO:0000313" key="2">
    <source>
        <dbReference type="Proteomes" id="UP000789702"/>
    </source>
</evidence>
<keyword evidence="2" id="KW-1185">Reference proteome</keyword>
<proteinExistence type="predicted"/>
<dbReference type="Proteomes" id="UP000789702">
    <property type="component" value="Unassembled WGS sequence"/>
</dbReference>